<dbReference type="SFLD" id="SFLDG01129">
    <property type="entry name" value="C1.5:_HAD__Beta-PGM__Phosphata"/>
    <property type="match status" value="1"/>
</dbReference>
<dbReference type="PANTHER" id="PTHR43434">
    <property type="entry name" value="PHOSPHOGLYCOLATE PHOSPHATASE"/>
    <property type="match status" value="1"/>
</dbReference>
<dbReference type="OrthoDB" id="2474611at2"/>
<dbReference type="CDD" id="cd01427">
    <property type="entry name" value="HAD_like"/>
    <property type="match status" value="1"/>
</dbReference>
<name>A0A1I7F9L5_9BACL</name>
<proteinExistence type="predicted"/>
<dbReference type="STRING" id="392015.SAMN05421543_101132"/>
<dbReference type="PANTHER" id="PTHR43434:SF1">
    <property type="entry name" value="PHOSPHOGLYCOLATE PHOSPHATASE"/>
    <property type="match status" value="1"/>
</dbReference>
<evidence type="ECO:0000313" key="1">
    <source>
        <dbReference type="EMBL" id="SFU32864.1"/>
    </source>
</evidence>
<protein>
    <submittedName>
        <fullName evidence="1">HAD-hyrolase-like</fullName>
    </submittedName>
</protein>
<dbReference type="GO" id="GO:0008967">
    <property type="term" value="F:phosphoglycolate phosphatase activity"/>
    <property type="evidence" value="ECO:0007669"/>
    <property type="project" value="TreeGrafter"/>
</dbReference>
<dbReference type="SUPFAM" id="SSF56784">
    <property type="entry name" value="HAD-like"/>
    <property type="match status" value="1"/>
</dbReference>
<dbReference type="GO" id="GO:0006281">
    <property type="term" value="P:DNA repair"/>
    <property type="evidence" value="ECO:0007669"/>
    <property type="project" value="TreeGrafter"/>
</dbReference>
<dbReference type="RefSeq" id="WP_074948591.1">
    <property type="nucleotide sequence ID" value="NZ_FPBV01000001.1"/>
</dbReference>
<dbReference type="EMBL" id="FPBV01000001">
    <property type="protein sequence ID" value="SFU32864.1"/>
    <property type="molecule type" value="Genomic_DNA"/>
</dbReference>
<dbReference type="InterPro" id="IPR050155">
    <property type="entry name" value="HAD-like_hydrolase_sf"/>
</dbReference>
<organism evidence="1 2">
    <name type="scientific">Alicyclobacillus macrosporangiidus</name>
    <dbReference type="NCBI Taxonomy" id="392015"/>
    <lineage>
        <taxon>Bacteria</taxon>
        <taxon>Bacillati</taxon>
        <taxon>Bacillota</taxon>
        <taxon>Bacilli</taxon>
        <taxon>Bacillales</taxon>
        <taxon>Alicyclobacillaceae</taxon>
        <taxon>Alicyclobacillus</taxon>
    </lineage>
</organism>
<dbReference type="eggNOG" id="COG0546">
    <property type="taxonomic scope" value="Bacteria"/>
</dbReference>
<gene>
    <name evidence="1" type="ORF">SAMN05421543_101132</name>
</gene>
<dbReference type="InterPro" id="IPR036412">
    <property type="entry name" value="HAD-like_sf"/>
</dbReference>
<dbReference type="AlphaFoldDB" id="A0A1I7F9L5"/>
<evidence type="ECO:0000313" key="2">
    <source>
        <dbReference type="Proteomes" id="UP000183508"/>
    </source>
</evidence>
<dbReference type="Proteomes" id="UP000183508">
    <property type="component" value="Unassembled WGS sequence"/>
</dbReference>
<dbReference type="SFLD" id="SFLDS00003">
    <property type="entry name" value="Haloacid_Dehalogenase"/>
    <property type="match status" value="1"/>
</dbReference>
<dbReference type="Pfam" id="PF13242">
    <property type="entry name" value="Hydrolase_like"/>
    <property type="match status" value="1"/>
</dbReference>
<dbReference type="InterPro" id="IPR023214">
    <property type="entry name" value="HAD_sf"/>
</dbReference>
<keyword evidence="2" id="KW-1185">Reference proteome</keyword>
<sequence>MYKTILFDVDGVMLSEEHYFNASALTVWELLCSPRFLGLPAGALPAPVPDPASEVVRQVRQAVFAGDEVLDFMKRMGVNSNWDMVFFQFSCQLLDVLERAAASGRPVKAWLPDHWDEAAVRALGERLSELPAAWRALDYTSFLRRFARCQGSADLFAAIGGAFARLKGQDVWPQAEMRSLWQVARHTFQEWYLGDEYNDGAPTGKRGFVTQEVPLADPDAMRRLFTRLRDAGVRLGIATGRPHIETHVPLTQLGLLPLFDPAGVTTATDVVAAEERYPGARPLSKPNPFSYLRSYLGTADSGLVIGCPLPLPEPAAKSVLVVGDSVADWMAARTAGFDFAAVLTGLTGQAARKKFEELGCEYILDDILGLERALLDSAHTDAVH</sequence>
<dbReference type="Gene3D" id="3.40.50.1000">
    <property type="entry name" value="HAD superfamily/HAD-like"/>
    <property type="match status" value="1"/>
</dbReference>
<reference evidence="2" key="1">
    <citation type="submission" date="2016-10" db="EMBL/GenBank/DDBJ databases">
        <authorList>
            <person name="Varghese N."/>
        </authorList>
    </citation>
    <scope>NUCLEOTIDE SEQUENCE [LARGE SCALE GENOMIC DNA]</scope>
    <source>
        <strain evidence="2">DSM 17980</strain>
    </source>
</reference>
<accession>A0A1I7F9L5</accession>